<keyword evidence="1" id="KW-1133">Transmembrane helix</keyword>
<evidence type="ECO:0000256" key="1">
    <source>
        <dbReference type="SAM" id="Phobius"/>
    </source>
</evidence>
<keyword evidence="1" id="KW-0812">Transmembrane</keyword>
<reference evidence="2" key="1">
    <citation type="submission" date="2021-03" db="EMBL/GenBank/DDBJ databases">
        <authorList>
            <person name="Lu T."/>
            <person name="Wang Q."/>
            <person name="Han X."/>
        </authorList>
    </citation>
    <scope>NUCLEOTIDE SEQUENCE</scope>
    <source>
        <strain evidence="2">WQ 2009</strain>
    </source>
</reference>
<dbReference type="RefSeq" id="WP_353545671.1">
    <property type="nucleotide sequence ID" value="NZ_JAGKSB010000001.1"/>
</dbReference>
<name>A0A8T4H4U8_9SPHI</name>
<accession>A0A8T4H4U8</accession>
<proteinExistence type="predicted"/>
<dbReference type="EMBL" id="JAGKSB010000001">
    <property type="protein sequence ID" value="MBP3942190.1"/>
    <property type="molecule type" value="Genomic_DNA"/>
</dbReference>
<sequence>MENFKKYFFLIIYFNLIFFNSFSQKSAFFSAKSSFDNEISKDRIFTKKLILADDSWAIYKLSASLDAYNNMYLATKDEKYLLEGMDIIKSIINNSQSSIKIKNSQFKDNYKTWVNKSHPDKGNDSKEYPLYETFFWRYVTTQLVLIKDNGLDKKYKSYYKQVLNFSEKNIFEKWHKRGDKNIYRENTNMSALWSHVCFNLYIITRKNDYLNVCKNFNSKFLKQLKYNSDGTVFWNSFWDARKKTKQGQDVSHANAEVSYIIDCYSRGYFFDLNLINSISKTFTTRILKDNNSTAYYLDGSGDSKGRIVDGFLKLGRFDKNLAQRLTSFYPPNESEFYRNIQYYSVMALINK</sequence>
<protein>
    <submittedName>
        <fullName evidence="2">Uncharacterized protein</fullName>
    </submittedName>
</protein>
<evidence type="ECO:0000313" key="3">
    <source>
        <dbReference type="Proteomes" id="UP000679691"/>
    </source>
</evidence>
<gene>
    <name evidence="2" type="ORF">J5U18_01185</name>
</gene>
<organism evidence="2 3">
    <name type="scientific">Rhinopithecimicrobium faecis</name>
    <dbReference type="NCBI Taxonomy" id="2820698"/>
    <lineage>
        <taxon>Bacteria</taxon>
        <taxon>Pseudomonadati</taxon>
        <taxon>Bacteroidota</taxon>
        <taxon>Sphingobacteriia</taxon>
        <taxon>Sphingobacteriales</taxon>
        <taxon>Sphingobacteriaceae</taxon>
        <taxon>Rhinopithecimicrobium</taxon>
    </lineage>
</organism>
<dbReference type="AlphaFoldDB" id="A0A8T4H4U8"/>
<dbReference type="Proteomes" id="UP000679691">
    <property type="component" value="Unassembled WGS sequence"/>
</dbReference>
<feature type="transmembrane region" description="Helical" evidence="1">
    <location>
        <begin position="7"/>
        <end position="23"/>
    </location>
</feature>
<evidence type="ECO:0000313" key="2">
    <source>
        <dbReference type="EMBL" id="MBP3942190.1"/>
    </source>
</evidence>
<comment type="caution">
    <text evidence="2">The sequence shown here is derived from an EMBL/GenBank/DDBJ whole genome shotgun (WGS) entry which is preliminary data.</text>
</comment>
<keyword evidence="1" id="KW-0472">Membrane</keyword>
<keyword evidence="3" id="KW-1185">Reference proteome</keyword>